<organism evidence="2">
    <name type="scientific">uncultured marine virus</name>
    <dbReference type="NCBI Taxonomy" id="186617"/>
    <lineage>
        <taxon>Viruses</taxon>
        <taxon>environmental samples</taxon>
    </lineage>
</organism>
<feature type="region of interest" description="Disordered" evidence="1">
    <location>
        <begin position="17"/>
        <end position="39"/>
    </location>
</feature>
<evidence type="ECO:0000313" key="2">
    <source>
        <dbReference type="EMBL" id="AKH48220.1"/>
    </source>
</evidence>
<reference evidence="2" key="2">
    <citation type="submission" date="2015-03" db="EMBL/GenBank/DDBJ databases">
        <authorList>
            <person name="Chow C.-E.T."/>
            <person name="Winget D.M."/>
            <person name="White R.A.III."/>
            <person name="Hallam S.J."/>
            <person name="Suttle C.A."/>
        </authorList>
    </citation>
    <scope>NUCLEOTIDE SEQUENCE</scope>
    <source>
        <strain evidence="2">Oxic1_6</strain>
    </source>
</reference>
<feature type="compositionally biased region" description="Basic and acidic residues" evidence="1">
    <location>
        <begin position="26"/>
        <end position="39"/>
    </location>
</feature>
<proteinExistence type="predicted"/>
<sequence>MGWIWCHRVRRQPVRANHGDTMSLDRAQRRYDNASPPEDRPLCEGICGGDADEHYEQHASEDDRDYCADCREGADACARYDLDESEPDDLTNHRAMLLRHLGHEPQMPAEYTPLPPAVVEAHAAFVSAAKAHGLHTAHVDLFTDGVVLGEVKASDCGRDYTVWRDEARRLNVFGYER</sequence>
<accession>A0A0F7L8G1</accession>
<evidence type="ECO:0000256" key="1">
    <source>
        <dbReference type="SAM" id="MobiDB-lite"/>
    </source>
</evidence>
<dbReference type="EMBL" id="KR029601">
    <property type="protein sequence ID" value="AKH48220.1"/>
    <property type="molecule type" value="Genomic_DNA"/>
</dbReference>
<reference evidence="2" key="1">
    <citation type="journal article" date="2015" name="Front. Microbiol.">
        <title>Combining genomic sequencing methods to explore viral diversity and reveal potential virus-host interactions.</title>
        <authorList>
            <person name="Chow C.E."/>
            <person name="Winget D.M."/>
            <person name="White R.A.III."/>
            <person name="Hallam S.J."/>
            <person name="Suttle C.A."/>
        </authorList>
    </citation>
    <scope>NUCLEOTIDE SEQUENCE</scope>
    <source>
        <strain evidence="2">Oxic1_6</strain>
    </source>
</reference>
<name>A0A0F7L8G1_9VIRU</name>
<protein>
    <submittedName>
        <fullName evidence="2">Uncharacterized protein</fullName>
    </submittedName>
</protein>